<evidence type="ECO:0000256" key="1">
    <source>
        <dbReference type="SAM" id="MobiDB-lite"/>
    </source>
</evidence>
<keyword evidence="2" id="KW-0812">Transmembrane</keyword>
<dbReference type="EMBL" id="POTY01000125">
    <property type="protein sequence ID" value="PZG15461.1"/>
    <property type="molecule type" value="Genomic_DNA"/>
</dbReference>
<keyword evidence="2" id="KW-0472">Membrane</keyword>
<dbReference type="RefSeq" id="WP_111215264.1">
    <property type="nucleotide sequence ID" value="NZ_POTY01000125.1"/>
</dbReference>
<gene>
    <name evidence="3" type="ORF">C1I95_19560</name>
</gene>
<dbReference type="AlphaFoldDB" id="A0A2W2DZH2"/>
<evidence type="ECO:0000313" key="4">
    <source>
        <dbReference type="Proteomes" id="UP000248924"/>
    </source>
</evidence>
<dbReference type="Proteomes" id="UP000248924">
    <property type="component" value="Unassembled WGS sequence"/>
</dbReference>
<keyword evidence="2" id="KW-1133">Transmembrane helix</keyword>
<proteinExistence type="predicted"/>
<comment type="caution">
    <text evidence="3">The sequence shown here is derived from an EMBL/GenBank/DDBJ whole genome shotgun (WGS) entry which is preliminary data.</text>
</comment>
<keyword evidence="4" id="KW-1185">Reference proteome</keyword>
<reference evidence="3 4" key="1">
    <citation type="submission" date="2018-01" db="EMBL/GenBank/DDBJ databases">
        <title>Draft genome sequence of Jishengella sp. NA12.</title>
        <authorList>
            <person name="Sahin N."/>
            <person name="Ay H."/>
            <person name="Saygin H."/>
        </authorList>
    </citation>
    <scope>NUCLEOTIDE SEQUENCE [LARGE SCALE GENOMIC DNA]</scope>
    <source>
        <strain evidence="3 4">NA12</strain>
    </source>
</reference>
<accession>A0A2W2DZH2</accession>
<feature type="transmembrane region" description="Helical" evidence="2">
    <location>
        <begin position="47"/>
        <end position="67"/>
    </location>
</feature>
<evidence type="ECO:0000313" key="3">
    <source>
        <dbReference type="EMBL" id="PZG15461.1"/>
    </source>
</evidence>
<name>A0A2W2DZH2_9ACTN</name>
<protein>
    <submittedName>
        <fullName evidence="3">Uncharacterized protein</fullName>
    </submittedName>
</protein>
<organism evidence="3 4">
    <name type="scientific">Micromonospora craterilacus</name>
    <dbReference type="NCBI Taxonomy" id="1655439"/>
    <lineage>
        <taxon>Bacteria</taxon>
        <taxon>Bacillati</taxon>
        <taxon>Actinomycetota</taxon>
        <taxon>Actinomycetes</taxon>
        <taxon>Micromonosporales</taxon>
        <taxon>Micromonosporaceae</taxon>
        <taxon>Micromonospora</taxon>
    </lineage>
</organism>
<feature type="compositionally biased region" description="Pro residues" evidence="1">
    <location>
        <begin position="1"/>
        <end position="11"/>
    </location>
</feature>
<sequence>MSEQVAPPPAPDASQHPSGGPATPGEAGVQPASPVEPEKKSGGKKKLLGILGAIVAFAVVAGLKFGLASVFNKDEAAEAKAGDCIAELSETIGDQETEVEGAKVVDCTDTAAVYNVVGRVDGQTEEQARSGDACTQYFKDGDDGYVFSSIKPGGTGYLLCLTKKA</sequence>
<dbReference type="OrthoDB" id="3400986at2"/>
<feature type="region of interest" description="Disordered" evidence="1">
    <location>
        <begin position="1"/>
        <end position="42"/>
    </location>
</feature>
<evidence type="ECO:0000256" key="2">
    <source>
        <dbReference type="SAM" id="Phobius"/>
    </source>
</evidence>